<dbReference type="EMBL" id="JACIJH010000001">
    <property type="protein sequence ID" value="MBB5705277.1"/>
    <property type="molecule type" value="Genomic_DNA"/>
</dbReference>
<evidence type="ECO:0000256" key="3">
    <source>
        <dbReference type="ARBA" id="ARBA00023163"/>
    </source>
</evidence>
<gene>
    <name evidence="5" type="ORF">FHR21_000602</name>
</gene>
<dbReference type="InterPro" id="IPR023187">
    <property type="entry name" value="Tscrpt_reg_MarR-type_CS"/>
</dbReference>
<dbReference type="InterPro" id="IPR000835">
    <property type="entry name" value="HTH_MarR-typ"/>
</dbReference>
<dbReference type="PROSITE" id="PS01117">
    <property type="entry name" value="HTH_MARR_1"/>
    <property type="match status" value="1"/>
</dbReference>
<dbReference type="RefSeq" id="WP_246427001.1">
    <property type="nucleotide sequence ID" value="NZ_JACIJH010000001.1"/>
</dbReference>
<keyword evidence="6" id="KW-1185">Reference proteome</keyword>
<dbReference type="AlphaFoldDB" id="A0A7W9B3B0"/>
<evidence type="ECO:0000259" key="4">
    <source>
        <dbReference type="PROSITE" id="PS50995"/>
    </source>
</evidence>
<dbReference type="GO" id="GO:0003700">
    <property type="term" value="F:DNA-binding transcription factor activity"/>
    <property type="evidence" value="ECO:0007669"/>
    <property type="project" value="InterPro"/>
</dbReference>
<dbReference type="InterPro" id="IPR036390">
    <property type="entry name" value="WH_DNA-bd_sf"/>
</dbReference>
<dbReference type="PROSITE" id="PS50995">
    <property type="entry name" value="HTH_MARR_2"/>
    <property type="match status" value="1"/>
</dbReference>
<dbReference type="Proteomes" id="UP000537161">
    <property type="component" value="Unassembled WGS sequence"/>
</dbReference>
<dbReference type="Pfam" id="PF12802">
    <property type="entry name" value="MarR_2"/>
    <property type="match status" value="1"/>
</dbReference>
<dbReference type="PRINTS" id="PR00598">
    <property type="entry name" value="HTHMARR"/>
</dbReference>
<comment type="caution">
    <text evidence="5">The sequence shown here is derived from an EMBL/GenBank/DDBJ whole genome shotgun (WGS) entry which is preliminary data.</text>
</comment>
<evidence type="ECO:0000313" key="5">
    <source>
        <dbReference type="EMBL" id="MBB5705277.1"/>
    </source>
</evidence>
<dbReference type="GO" id="GO:0003677">
    <property type="term" value="F:DNA binding"/>
    <property type="evidence" value="ECO:0007669"/>
    <property type="project" value="UniProtKB-KW"/>
</dbReference>
<evidence type="ECO:0000313" key="6">
    <source>
        <dbReference type="Proteomes" id="UP000537161"/>
    </source>
</evidence>
<sequence>MPHILPKMRRGASIVGMVYTRMEVIEWAAQRVVDYIAVAIICAAMNETIGFLLNDTARLFRRAFNARMKGSGITALQWRLISYLKRHEGVRQGPLAELIEVEPITLSRMVDRLAEAGLVERHADPTDRRAWQLYLTPRARTLLGEMRRTTDKVSEEATEGLSAAERDQLIALVGRVRCNLSRRDTTKESQTENV</sequence>
<dbReference type="SUPFAM" id="SSF46785">
    <property type="entry name" value="Winged helix' DNA-binding domain"/>
    <property type="match status" value="1"/>
</dbReference>
<evidence type="ECO:0000256" key="2">
    <source>
        <dbReference type="ARBA" id="ARBA00023125"/>
    </source>
</evidence>
<reference evidence="5 6" key="1">
    <citation type="submission" date="2020-08" db="EMBL/GenBank/DDBJ databases">
        <title>Genomic Encyclopedia of Type Strains, Phase IV (KMG-IV): sequencing the most valuable type-strain genomes for metagenomic binning, comparative biology and taxonomic classification.</title>
        <authorList>
            <person name="Goeker M."/>
        </authorList>
    </citation>
    <scope>NUCLEOTIDE SEQUENCE [LARGE SCALE GENOMIC DNA]</scope>
    <source>
        <strain evidence="5 6">DSM 27163</strain>
    </source>
</reference>
<organism evidence="5 6">
    <name type="scientific">Sphingopyxis panaciterrulae</name>
    <dbReference type="NCBI Taxonomy" id="462372"/>
    <lineage>
        <taxon>Bacteria</taxon>
        <taxon>Pseudomonadati</taxon>
        <taxon>Pseudomonadota</taxon>
        <taxon>Alphaproteobacteria</taxon>
        <taxon>Sphingomonadales</taxon>
        <taxon>Sphingomonadaceae</taxon>
        <taxon>Sphingopyxis</taxon>
    </lineage>
</organism>
<keyword evidence="2 5" id="KW-0238">DNA-binding</keyword>
<feature type="domain" description="HTH marR-type" evidence="4">
    <location>
        <begin position="46"/>
        <end position="178"/>
    </location>
</feature>
<keyword evidence="1" id="KW-0805">Transcription regulation</keyword>
<dbReference type="InterPro" id="IPR036388">
    <property type="entry name" value="WH-like_DNA-bd_sf"/>
</dbReference>
<accession>A0A7W9B3B0</accession>
<evidence type="ECO:0000256" key="1">
    <source>
        <dbReference type="ARBA" id="ARBA00023015"/>
    </source>
</evidence>
<name>A0A7W9B3B0_9SPHN</name>
<keyword evidence="3" id="KW-0804">Transcription</keyword>
<proteinExistence type="predicted"/>
<dbReference type="SMART" id="SM00347">
    <property type="entry name" value="HTH_MARR"/>
    <property type="match status" value="1"/>
</dbReference>
<dbReference type="InterPro" id="IPR039422">
    <property type="entry name" value="MarR/SlyA-like"/>
</dbReference>
<protein>
    <submittedName>
        <fullName evidence="5">DNA-binding MarR family transcriptional regulator</fullName>
    </submittedName>
</protein>
<dbReference type="PANTHER" id="PTHR33164">
    <property type="entry name" value="TRANSCRIPTIONAL REGULATOR, MARR FAMILY"/>
    <property type="match status" value="1"/>
</dbReference>
<dbReference type="GO" id="GO:0006950">
    <property type="term" value="P:response to stress"/>
    <property type="evidence" value="ECO:0007669"/>
    <property type="project" value="TreeGrafter"/>
</dbReference>
<dbReference type="PANTHER" id="PTHR33164:SF64">
    <property type="entry name" value="TRANSCRIPTIONAL REGULATOR SLYA"/>
    <property type="match status" value="1"/>
</dbReference>
<dbReference type="Gene3D" id="1.10.10.10">
    <property type="entry name" value="Winged helix-like DNA-binding domain superfamily/Winged helix DNA-binding domain"/>
    <property type="match status" value="1"/>
</dbReference>